<evidence type="ECO:0000256" key="2">
    <source>
        <dbReference type="SAM" id="MobiDB-lite"/>
    </source>
</evidence>
<evidence type="ECO:0000259" key="4">
    <source>
        <dbReference type="Pfam" id="PF03968"/>
    </source>
</evidence>
<dbReference type="EMBL" id="JAIRBM010000008">
    <property type="protein sequence ID" value="MBZ6077123.1"/>
    <property type="molecule type" value="Genomic_DNA"/>
</dbReference>
<dbReference type="InterPro" id="IPR005653">
    <property type="entry name" value="OstA-like_N"/>
</dbReference>
<organism evidence="5 6">
    <name type="scientific">Microvirga puerhi</name>
    <dbReference type="NCBI Taxonomy" id="2876078"/>
    <lineage>
        <taxon>Bacteria</taxon>
        <taxon>Pseudomonadati</taxon>
        <taxon>Pseudomonadota</taxon>
        <taxon>Alphaproteobacteria</taxon>
        <taxon>Hyphomicrobiales</taxon>
        <taxon>Methylobacteriaceae</taxon>
        <taxon>Microvirga</taxon>
    </lineage>
</organism>
<reference evidence="5 6" key="1">
    <citation type="submission" date="2021-09" db="EMBL/GenBank/DDBJ databases">
        <title>The complete genome sequence of a new microorganism.</title>
        <authorList>
            <person name="Zi Z."/>
        </authorList>
    </citation>
    <scope>NUCLEOTIDE SEQUENCE [LARGE SCALE GENOMIC DNA]</scope>
    <source>
        <strain evidence="5 6">WGZ8</strain>
    </source>
</reference>
<dbReference type="RefSeq" id="WP_224313434.1">
    <property type="nucleotide sequence ID" value="NZ_JAIRBM010000008.1"/>
</dbReference>
<dbReference type="Pfam" id="PF03968">
    <property type="entry name" value="LptD_N"/>
    <property type="match status" value="1"/>
</dbReference>
<evidence type="ECO:0000313" key="6">
    <source>
        <dbReference type="Proteomes" id="UP000704176"/>
    </source>
</evidence>
<protein>
    <submittedName>
        <fullName evidence="5">Organic solvent tolerance protein OstA</fullName>
    </submittedName>
</protein>
<accession>A0ABS7VQC9</accession>
<keyword evidence="1 3" id="KW-0732">Signal</keyword>
<evidence type="ECO:0000256" key="1">
    <source>
        <dbReference type="ARBA" id="ARBA00022729"/>
    </source>
</evidence>
<feature type="domain" description="Organic solvent tolerance-like N-terminal" evidence="4">
    <location>
        <begin position="51"/>
        <end position="170"/>
    </location>
</feature>
<gene>
    <name evidence="5" type="ORF">K9B37_12635</name>
</gene>
<dbReference type="Proteomes" id="UP000704176">
    <property type="component" value="Unassembled WGS sequence"/>
</dbReference>
<name>A0ABS7VQC9_9HYPH</name>
<dbReference type="InterPro" id="IPR052037">
    <property type="entry name" value="LPS_export_LptA"/>
</dbReference>
<feature type="compositionally biased region" description="Low complexity" evidence="2">
    <location>
        <begin position="193"/>
        <end position="220"/>
    </location>
</feature>
<feature type="region of interest" description="Disordered" evidence="2">
    <location>
        <begin position="188"/>
        <end position="220"/>
    </location>
</feature>
<feature type="chain" id="PRO_5045129368" evidence="3">
    <location>
        <begin position="24"/>
        <end position="220"/>
    </location>
</feature>
<dbReference type="PANTHER" id="PTHR36504">
    <property type="entry name" value="LIPOPOLYSACCHARIDE EXPORT SYSTEM PROTEIN LPTA"/>
    <property type="match status" value="1"/>
</dbReference>
<dbReference type="PANTHER" id="PTHR36504:SF1">
    <property type="entry name" value="LIPOPOLYSACCHARIDE EXPORT SYSTEM PROTEIN LPTA"/>
    <property type="match status" value="1"/>
</dbReference>
<comment type="caution">
    <text evidence="5">The sequence shown here is derived from an EMBL/GenBank/DDBJ whole genome shotgun (WGS) entry which is preliminary data.</text>
</comment>
<proteinExistence type="predicted"/>
<keyword evidence="6" id="KW-1185">Reference proteome</keyword>
<feature type="signal peptide" evidence="3">
    <location>
        <begin position="1"/>
        <end position="23"/>
    </location>
</feature>
<sequence length="220" mass="22571">MMMLQHAALLSALALSAPLAIQAASAQPAQPAQKERAAGFGNFGASKEPIKIDADQLDVYDKEGRAVFTGNVVAVQGESTMNCTLMTVLYEQKRDGQNNAPAAPGGDDSAIKKIDCKGPVTIVSKTQVATGDNASFDRVANKIYLIGNAALSDGPNVTRGERVVYDLNTGIANVETKPGGRVRALFVPGSGEGKANAAPGGNAAPAGNAAKPKPQKPATN</sequence>
<evidence type="ECO:0000313" key="5">
    <source>
        <dbReference type="EMBL" id="MBZ6077123.1"/>
    </source>
</evidence>
<evidence type="ECO:0000256" key="3">
    <source>
        <dbReference type="SAM" id="SignalP"/>
    </source>
</evidence>
<dbReference type="Gene3D" id="2.60.450.10">
    <property type="entry name" value="Lipopolysaccharide (LPS) transport protein A like domain"/>
    <property type="match status" value="1"/>
</dbReference>